<dbReference type="AlphaFoldDB" id="A0A1G7N081"/>
<gene>
    <name evidence="2" type="ORF">SAMN05660662_3024</name>
</gene>
<proteinExistence type="predicted"/>
<dbReference type="Proteomes" id="UP000199406">
    <property type="component" value="Unassembled WGS sequence"/>
</dbReference>
<protein>
    <submittedName>
        <fullName evidence="2">Uncharacterized protein</fullName>
    </submittedName>
</protein>
<organism evidence="2 3">
    <name type="scientific">Blastococcus aurantiacus</name>
    <dbReference type="NCBI Taxonomy" id="1550231"/>
    <lineage>
        <taxon>Bacteria</taxon>
        <taxon>Bacillati</taxon>
        <taxon>Actinomycetota</taxon>
        <taxon>Actinomycetes</taxon>
        <taxon>Geodermatophilales</taxon>
        <taxon>Geodermatophilaceae</taxon>
        <taxon>Blastococcus</taxon>
    </lineage>
</organism>
<keyword evidence="1" id="KW-1133">Transmembrane helix</keyword>
<evidence type="ECO:0000256" key="1">
    <source>
        <dbReference type="SAM" id="Phobius"/>
    </source>
</evidence>
<sequence length="141" mass="15300">MPGEWLWQWLVGLMAFVLAGLGGGYALAPAPIRLPDAFADRPVLPDCGRTPQYVGQDQPQGAAVDCFEAALAAGAGAELLVEGYGVDSGPVFFYHRALPGGGMETFLDHRRDHYRSSDWQRFLCPEARSLRDTGECEDGEV</sequence>
<keyword evidence="1" id="KW-0812">Transmembrane</keyword>
<name>A0A1G7N081_9ACTN</name>
<dbReference type="EMBL" id="FNBT01000005">
    <property type="protein sequence ID" value="SDF67434.1"/>
    <property type="molecule type" value="Genomic_DNA"/>
</dbReference>
<keyword evidence="1" id="KW-0472">Membrane</keyword>
<feature type="transmembrane region" description="Helical" evidence="1">
    <location>
        <begin position="6"/>
        <end position="28"/>
    </location>
</feature>
<dbReference type="RefSeq" id="WP_091768202.1">
    <property type="nucleotide sequence ID" value="NZ_FNBT01000005.1"/>
</dbReference>
<dbReference type="STRING" id="1550231.SAMN05660662_3024"/>
<keyword evidence="3" id="KW-1185">Reference proteome</keyword>
<accession>A0A1G7N081</accession>
<evidence type="ECO:0000313" key="2">
    <source>
        <dbReference type="EMBL" id="SDF67434.1"/>
    </source>
</evidence>
<evidence type="ECO:0000313" key="3">
    <source>
        <dbReference type="Proteomes" id="UP000199406"/>
    </source>
</evidence>
<reference evidence="3" key="1">
    <citation type="submission" date="2016-10" db="EMBL/GenBank/DDBJ databases">
        <authorList>
            <person name="Varghese N."/>
            <person name="Submissions S."/>
        </authorList>
    </citation>
    <scope>NUCLEOTIDE SEQUENCE [LARGE SCALE GENOMIC DNA]</scope>
    <source>
        <strain evidence="3">DSM 44268</strain>
    </source>
</reference>
<dbReference type="OrthoDB" id="4227064at2"/>